<keyword evidence="6 9" id="KW-0472">Membrane</keyword>
<dbReference type="InterPro" id="IPR052192">
    <property type="entry name" value="Insect_Ionotropic_Sensory_Rcpt"/>
</dbReference>
<evidence type="ECO:0000313" key="12">
    <source>
        <dbReference type="EMBL" id="KAK4002271.1"/>
    </source>
</evidence>
<keyword evidence="3" id="KW-1003">Cell membrane</keyword>
<feature type="chain" id="PRO_5046615878" description="Ionotropic glutamate receptor C-terminal domain-containing protein" evidence="10">
    <location>
        <begin position="25"/>
        <end position="407"/>
    </location>
</feature>
<evidence type="ECO:0000256" key="3">
    <source>
        <dbReference type="ARBA" id="ARBA00022475"/>
    </source>
</evidence>
<name>A0ABQ9YNT7_9CRUS</name>
<evidence type="ECO:0000256" key="6">
    <source>
        <dbReference type="ARBA" id="ARBA00023136"/>
    </source>
</evidence>
<dbReference type="PANTHER" id="PTHR42643">
    <property type="entry name" value="IONOTROPIC RECEPTOR 20A-RELATED"/>
    <property type="match status" value="1"/>
</dbReference>
<dbReference type="SUPFAM" id="SSF53850">
    <property type="entry name" value="Periplasmic binding protein-like II"/>
    <property type="match status" value="1"/>
</dbReference>
<accession>A0ABQ9YNT7</accession>
<dbReference type="EMBL" id="JAOYFB010000001">
    <property type="protein sequence ID" value="KAK4002271.1"/>
    <property type="molecule type" value="Genomic_DNA"/>
</dbReference>
<feature type="transmembrane region" description="Helical" evidence="9">
    <location>
        <begin position="157"/>
        <end position="181"/>
    </location>
</feature>
<feature type="signal peptide" evidence="10">
    <location>
        <begin position="1"/>
        <end position="24"/>
    </location>
</feature>
<evidence type="ECO:0000256" key="4">
    <source>
        <dbReference type="ARBA" id="ARBA00022692"/>
    </source>
</evidence>
<comment type="similarity">
    <text evidence="2">Belongs to the glutamate-gated ion channel (TC 1.A.10.1) family.</text>
</comment>
<evidence type="ECO:0000256" key="8">
    <source>
        <dbReference type="ARBA" id="ARBA00023180"/>
    </source>
</evidence>
<keyword evidence="8" id="KW-0325">Glycoprotein</keyword>
<comment type="subcellular location">
    <subcellularLocation>
        <location evidence="1">Cell membrane</location>
        <topology evidence="1">Multi-pass membrane protein</topology>
    </subcellularLocation>
</comment>
<keyword evidence="4 9" id="KW-0812">Transmembrane</keyword>
<keyword evidence="13" id="KW-1185">Reference proteome</keyword>
<dbReference type="Gene3D" id="3.40.190.10">
    <property type="entry name" value="Periplasmic binding protein-like II"/>
    <property type="match status" value="1"/>
</dbReference>
<organism evidence="12 13">
    <name type="scientific">Daphnia magna</name>
    <dbReference type="NCBI Taxonomy" id="35525"/>
    <lineage>
        <taxon>Eukaryota</taxon>
        <taxon>Metazoa</taxon>
        <taxon>Ecdysozoa</taxon>
        <taxon>Arthropoda</taxon>
        <taxon>Crustacea</taxon>
        <taxon>Branchiopoda</taxon>
        <taxon>Diplostraca</taxon>
        <taxon>Cladocera</taxon>
        <taxon>Anomopoda</taxon>
        <taxon>Daphniidae</taxon>
        <taxon>Daphnia</taxon>
    </lineage>
</organism>
<dbReference type="Proteomes" id="UP001234178">
    <property type="component" value="Unassembled WGS sequence"/>
</dbReference>
<keyword evidence="10" id="KW-0732">Signal</keyword>
<comment type="caution">
    <text evidence="12">The sequence shown here is derived from an EMBL/GenBank/DDBJ whole genome shotgun (WGS) entry which is preliminary data.</text>
</comment>
<evidence type="ECO:0000256" key="5">
    <source>
        <dbReference type="ARBA" id="ARBA00022989"/>
    </source>
</evidence>
<evidence type="ECO:0000256" key="10">
    <source>
        <dbReference type="SAM" id="SignalP"/>
    </source>
</evidence>
<evidence type="ECO:0000256" key="9">
    <source>
        <dbReference type="SAM" id="Phobius"/>
    </source>
</evidence>
<dbReference type="PANTHER" id="PTHR42643:SF24">
    <property type="entry name" value="IONOTROPIC RECEPTOR 60A"/>
    <property type="match status" value="1"/>
</dbReference>
<proteinExistence type="inferred from homology"/>
<evidence type="ECO:0000313" key="13">
    <source>
        <dbReference type="Proteomes" id="UP001234178"/>
    </source>
</evidence>
<dbReference type="InterPro" id="IPR001320">
    <property type="entry name" value="Iontro_rcpt_C"/>
</dbReference>
<evidence type="ECO:0000256" key="7">
    <source>
        <dbReference type="ARBA" id="ARBA00023170"/>
    </source>
</evidence>
<dbReference type="Gene3D" id="1.10.287.70">
    <property type="match status" value="1"/>
</dbReference>
<reference evidence="12 13" key="1">
    <citation type="journal article" date="2023" name="Nucleic Acids Res.">
        <title>The hologenome of Daphnia magna reveals possible DNA methylation and microbiome-mediated evolution of the host genome.</title>
        <authorList>
            <person name="Chaturvedi A."/>
            <person name="Li X."/>
            <person name="Dhandapani V."/>
            <person name="Marshall H."/>
            <person name="Kissane S."/>
            <person name="Cuenca-Cambronero M."/>
            <person name="Asole G."/>
            <person name="Calvet F."/>
            <person name="Ruiz-Romero M."/>
            <person name="Marangio P."/>
            <person name="Guigo R."/>
            <person name="Rago D."/>
            <person name="Mirbahai L."/>
            <person name="Eastwood N."/>
            <person name="Colbourne J.K."/>
            <person name="Zhou J."/>
            <person name="Mallon E."/>
            <person name="Orsini L."/>
        </authorList>
    </citation>
    <scope>NUCLEOTIDE SEQUENCE [LARGE SCALE GENOMIC DNA]</scope>
    <source>
        <strain evidence="12">LRV0_1</strain>
    </source>
</reference>
<keyword evidence="5 9" id="KW-1133">Transmembrane helix</keyword>
<keyword evidence="7" id="KW-0675">Receptor</keyword>
<feature type="transmembrane region" description="Helical" evidence="9">
    <location>
        <begin position="230"/>
        <end position="251"/>
    </location>
</feature>
<evidence type="ECO:0000256" key="1">
    <source>
        <dbReference type="ARBA" id="ARBA00004651"/>
    </source>
</evidence>
<protein>
    <recommendedName>
        <fullName evidence="11">Ionotropic glutamate receptor C-terminal domain-containing protein</fullName>
    </recommendedName>
</protein>
<feature type="domain" description="Ionotropic glutamate receptor C-terminal" evidence="11">
    <location>
        <begin position="159"/>
        <end position="301"/>
    </location>
</feature>
<gene>
    <name evidence="12" type="ORF">OUZ56_004111</name>
</gene>
<evidence type="ECO:0000259" key="11">
    <source>
        <dbReference type="Pfam" id="PF00060"/>
    </source>
</evidence>
<dbReference type="Pfam" id="PF00060">
    <property type="entry name" value="Lig_chan"/>
    <property type="match status" value="1"/>
</dbReference>
<sequence>MFKHLMGMQWKIITIFMLFHPSLSFSPIHNGLNGAYFRVSAHHFPPYQILTQGANGNFSYVGSTPNIIYWMAEKFNFTYTFFPVDSAESAKLGSVQAGLNQLIKKEVDISTLCIVPTLERAQYMEFSYPVAIESYKFMVPKPGEESRLFGPVRPFQYPVWGCLFISLISVLVAFTISAWCYSRWNPMPTDYAHGAWDKLSIKIGNYAMYIASTCTNQGQGMNAPQNSFRILAGVWLLAATVLVNCYSGTLMSSLTLTKFKATINSLEDLAASQELTMTASANSVMAETMLNANSTTLKAIGNAMRRNPDSIYLTPEKGLHNIFSLKYAFATVESYMSYLINIDLKRTGECRFHVTDRIPITEPYTFGLEKGNKFNQLFSEKYCNVFAQMHDHNLFNCLGCSTYGKQV</sequence>
<evidence type="ECO:0000256" key="2">
    <source>
        <dbReference type="ARBA" id="ARBA00008685"/>
    </source>
</evidence>